<dbReference type="EMBL" id="QMFB01000018">
    <property type="protein sequence ID" value="RAV17685.1"/>
    <property type="molecule type" value="Genomic_DNA"/>
</dbReference>
<dbReference type="SUPFAM" id="SSF50969">
    <property type="entry name" value="YVTN repeat-like/Quinoprotein amine dehydrogenase"/>
    <property type="match status" value="1"/>
</dbReference>
<dbReference type="InterPro" id="IPR015943">
    <property type="entry name" value="WD40/YVTN_repeat-like_dom_sf"/>
</dbReference>
<proteinExistence type="predicted"/>
<sequence>MINSGVANRFHCIGVPVRADETRSAAVCTDESGRERVVIVARGYALIVDPVSGAGRQLEFEEGKRDYPYAAMSGRSGLFYTGAGPLLAVLDPFRETFVWRLEPAPGEEISGFAFAEDEDGFVYATTFPNMKLLRLDPRSGECVSLAQLDAEQKYAMSLAAGNDGWVYAGIGTSAAGIVAYRLSDGTIRTLCGELHKTRGSGHVHAGEDGAVYGSLPAADADIGGAAGASDVGWFRLRGGEAEPVEAAAVSPSAYKGGGYRKLHKELSGGRRITGYELADGELVIEERDGTHTVLKLDYRGGETTLSPIALGPDELVYGTSNHPLHLFRCNPVTGGLQNFGGKMIERGGGGNICAYAVQGPYLAGAAYAGGTLHLLDTRLPLSDEPGPARNPKLVYADERIHRPRSAMPHPDGEHVVYGGFPGYGFVGGALGIWHIPSQTVRMYEHAEIAPYQSTLGLAALTNGDVIGGTSIETPGGAKPLAEEAVLYRFAWADGRVTERWTPVPGAREISLLAEDANDRIYGITSNSTLFVFDPQTGNVLLRKDLSAWGVIVRHGLIRTVYKGKTVILGLLSRTLYTVDPDTLEVSMLAGLPKEASSGIAIYKGSVFFGCGSELWKYEWEEGESQ</sequence>
<reference evidence="1 2" key="1">
    <citation type="journal article" date="2009" name="Int. J. Syst. Evol. Microbiol.">
        <title>Paenibacillus contaminans sp. nov., isolated from a contaminated laboratory plate.</title>
        <authorList>
            <person name="Chou J.H."/>
            <person name="Lee J.H."/>
            <person name="Lin M.C."/>
            <person name="Chang P.S."/>
            <person name="Arun A.B."/>
            <person name="Young C.C."/>
            <person name="Chen W.M."/>
        </authorList>
    </citation>
    <scope>NUCLEOTIDE SEQUENCE [LARGE SCALE GENOMIC DNA]</scope>
    <source>
        <strain evidence="1 2">CKOBP-6</strain>
    </source>
</reference>
<name>A0A329MC63_9BACL</name>
<gene>
    <name evidence="1" type="ORF">DQG23_26515</name>
</gene>
<protein>
    <submittedName>
        <fullName evidence="1">Uncharacterized protein</fullName>
    </submittedName>
</protein>
<organism evidence="1 2">
    <name type="scientific">Paenibacillus contaminans</name>
    <dbReference type="NCBI Taxonomy" id="450362"/>
    <lineage>
        <taxon>Bacteria</taxon>
        <taxon>Bacillati</taxon>
        <taxon>Bacillota</taxon>
        <taxon>Bacilli</taxon>
        <taxon>Bacillales</taxon>
        <taxon>Paenibacillaceae</taxon>
        <taxon>Paenibacillus</taxon>
    </lineage>
</organism>
<dbReference type="AlphaFoldDB" id="A0A329MC63"/>
<dbReference type="OrthoDB" id="2488082at2"/>
<dbReference type="Gene3D" id="2.130.10.10">
    <property type="entry name" value="YVTN repeat-like/Quinoprotein amine dehydrogenase"/>
    <property type="match status" value="2"/>
</dbReference>
<evidence type="ECO:0000313" key="1">
    <source>
        <dbReference type="EMBL" id="RAV17685.1"/>
    </source>
</evidence>
<accession>A0A329MC63</accession>
<dbReference type="Proteomes" id="UP000250369">
    <property type="component" value="Unassembled WGS sequence"/>
</dbReference>
<dbReference type="InterPro" id="IPR011044">
    <property type="entry name" value="Quino_amine_DH_bsu"/>
</dbReference>
<keyword evidence="2" id="KW-1185">Reference proteome</keyword>
<comment type="caution">
    <text evidence="1">The sequence shown here is derived from an EMBL/GenBank/DDBJ whole genome shotgun (WGS) entry which is preliminary data.</text>
</comment>
<evidence type="ECO:0000313" key="2">
    <source>
        <dbReference type="Proteomes" id="UP000250369"/>
    </source>
</evidence>
<dbReference type="RefSeq" id="WP_113034050.1">
    <property type="nucleotide sequence ID" value="NZ_QMFB01000018.1"/>
</dbReference>